<dbReference type="GO" id="GO:0005737">
    <property type="term" value="C:cytoplasm"/>
    <property type="evidence" value="ECO:0007669"/>
    <property type="project" value="TreeGrafter"/>
</dbReference>
<dbReference type="EMBL" id="UZAM01008346">
    <property type="protein sequence ID" value="VDP04512.1"/>
    <property type="molecule type" value="Genomic_DNA"/>
</dbReference>
<dbReference type="Pfam" id="PF04774">
    <property type="entry name" value="HABP4_PAI-RBP1"/>
    <property type="match status" value="1"/>
</dbReference>
<feature type="region of interest" description="Disordered" evidence="1">
    <location>
        <begin position="45"/>
        <end position="211"/>
    </location>
</feature>
<sequence length="355" mass="38954">MYPQILSSLDHTKMELEYCVNVSNKYSLFLQDEDEDPLELIEKTLKLSDKDGDKGKKKDRKGAPLKSSSHNAAAVGVGAVGGKVSAASARKTPSEAVETKEFKREDKENKISKSSDASRNTTVRRPFRAPEKEGLENRRPPPRDRFRPERGNLPPRLSGTPRNDDVTSPPIEDRMVGRFGDTNRGFSRGRGRGRGERGFSFGRGRGVGDRFASSGDQFWAGGGGMNSYSENDSEDKSFIPTYNTFGINSEDSPDVQEGGGMNLSSRSLRGDFTSRGNRGGRSRGGRGRGIPYKGRQFDRQSGSDRSGVKPTDKREGGGAYNWGFPGDEFYNTAEVNTIADEGNIDKEDANKIEGQ</sequence>
<evidence type="ECO:0000259" key="2">
    <source>
        <dbReference type="Pfam" id="PF04774"/>
    </source>
</evidence>
<evidence type="ECO:0000256" key="1">
    <source>
        <dbReference type="SAM" id="MobiDB-lite"/>
    </source>
</evidence>
<feature type="region of interest" description="Disordered" evidence="1">
    <location>
        <begin position="223"/>
        <end position="325"/>
    </location>
</feature>
<evidence type="ECO:0000313" key="3">
    <source>
        <dbReference type="EMBL" id="VDP04512.1"/>
    </source>
</evidence>
<feature type="compositionally biased region" description="Basic and acidic residues" evidence="1">
    <location>
        <begin position="128"/>
        <end position="150"/>
    </location>
</feature>
<reference evidence="5" key="1">
    <citation type="submission" date="2016-06" db="UniProtKB">
        <authorList>
            <consortium name="WormBaseParasite"/>
        </authorList>
    </citation>
    <scope>IDENTIFICATION</scope>
</reference>
<feature type="domain" description="Hyaluronan/mRNA-binding protein" evidence="2">
    <location>
        <begin position="295"/>
        <end position="348"/>
    </location>
</feature>
<keyword evidence="4" id="KW-1185">Reference proteome</keyword>
<dbReference type="AlphaFoldDB" id="A0A183ILI7"/>
<feature type="compositionally biased region" description="Polar residues" evidence="1">
    <location>
        <begin position="114"/>
        <end position="123"/>
    </location>
</feature>
<dbReference type="WBParaSite" id="SBAD_0000467401-mRNA-1">
    <property type="protein sequence ID" value="SBAD_0000467401-mRNA-1"/>
    <property type="gene ID" value="SBAD_0000467401"/>
</dbReference>
<feature type="compositionally biased region" description="Low complexity" evidence="1">
    <location>
        <begin position="64"/>
        <end position="89"/>
    </location>
</feature>
<feature type="compositionally biased region" description="Basic and acidic residues" evidence="1">
    <location>
        <begin position="295"/>
        <end position="316"/>
    </location>
</feature>
<name>A0A183ILI7_9BILA</name>
<feature type="compositionally biased region" description="Polar residues" evidence="1">
    <location>
        <begin position="240"/>
        <end position="250"/>
    </location>
</feature>
<feature type="compositionally biased region" description="Basic and acidic residues" evidence="1">
    <location>
        <begin position="45"/>
        <end position="56"/>
    </location>
</feature>
<protein>
    <submittedName>
        <fullName evidence="5">HABP4_PAI-RBP1 domain-containing protein</fullName>
    </submittedName>
</protein>
<dbReference type="GO" id="GO:0005634">
    <property type="term" value="C:nucleus"/>
    <property type="evidence" value="ECO:0007669"/>
    <property type="project" value="TreeGrafter"/>
</dbReference>
<dbReference type="PANTHER" id="PTHR12299:SF17">
    <property type="entry name" value="AT19571P-RELATED"/>
    <property type="match status" value="1"/>
</dbReference>
<dbReference type="InterPro" id="IPR006861">
    <property type="entry name" value="HABP4_PAIRBP1-bd"/>
</dbReference>
<feature type="compositionally biased region" description="Basic and acidic residues" evidence="1">
    <location>
        <begin position="97"/>
        <end position="113"/>
    </location>
</feature>
<organism evidence="5">
    <name type="scientific">Soboliphyme baturini</name>
    <dbReference type="NCBI Taxonomy" id="241478"/>
    <lineage>
        <taxon>Eukaryota</taxon>
        <taxon>Metazoa</taxon>
        <taxon>Ecdysozoa</taxon>
        <taxon>Nematoda</taxon>
        <taxon>Enoplea</taxon>
        <taxon>Dorylaimia</taxon>
        <taxon>Dioctophymatida</taxon>
        <taxon>Dioctophymatoidea</taxon>
        <taxon>Soboliphymatidae</taxon>
        <taxon>Soboliphyme</taxon>
    </lineage>
</organism>
<evidence type="ECO:0000313" key="4">
    <source>
        <dbReference type="Proteomes" id="UP000270296"/>
    </source>
</evidence>
<dbReference type="Proteomes" id="UP000270296">
    <property type="component" value="Unassembled WGS sequence"/>
</dbReference>
<dbReference type="InterPro" id="IPR039764">
    <property type="entry name" value="HABP4/SERBP1-like"/>
</dbReference>
<accession>A0A183ILI7</accession>
<proteinExistence type="predicted"/>
<gene>
    <name evidence="3" type="ORF">SBAD_LOCUS4483</name>
</gene>
<evidence type="ECO:0000313" key="5">
    <source>
        <dbReference type="WBParaSite" id="SBAD_0000467401-mRNA-1"/>
    </source>
</evidence>
<dbReference type="GO" id="GO:0003723">
    <property type="term" value="F:RNA binding"/>
    <property type="evidence" value="ECO:0007669"/>
    <property type="project" value="InterPro"/>
</dbReference>
<reference evidence="3 4" key="2">
    <citation type="submission" date="2018-11" db="EMBL/GenBank/DDBJ databases">
        <authorList>
            <consortium name="Pathogen Informatics"/>
        </authorList>
    </citation>
    <scope>NUCLEOTIDE SEQUENCE [LARGE SCALE GENOMIC DNA]</scope>
</reference>
<dbReference type="PANTHER" id="PTHR12299">
    <property type="entry name" value="HYALURONIC ACID-BINDING PROTEIN 4"/>
    <property type="match status" value="1"/>
</dbReference>
<dbReference type="OrthoDB" id="6022699at2759"/>